<dbReference type="GO" id="GO:0005773">
    <property type="term" value="C:vacuole"/>
    <property type="evidence" value="ECO:0007669"/>
    <property type="project" value="GOC"/>
</dbReference>
<dbReference type="EnsemblFungi" id="EJT76046">
    <property type="protein sequence ID" value="EJT76046"/>
    <property type="gene ID" value="GGTG_05970"/>
</dbReference>
<name>J3NXG4_GAET3</name>
<reference evidence="3" key="3">
    <citation type="submission" date="2010-09" db="EMBL/GenBank/DDBJ databases">
        <title>Annotation of Gaeumannomyces graminis var. tritici R3-111a-1.</title>
        <authorList>
            <consortium name="The Broad Institute Genome Sequencing Platform"/>
            <person name="Ma L.-J."/>
            <person name="Dead R."/>
            <person name="Young S.K."/>
            <person name="Zeng Q."/>
            <person name="Gargeya S."/>
            <person name="Fitzgerald M."/>
            <person name="Haas B."/>
            <person name="Abouelleil A."/>
            <person name="Alvarado L."/>
            <person name="Arachchi H.M."/>
            <person name="Berlin A."/>
            <person name="Brown A."/>
            <person name="Chapman S.B."/>
            <person name="Chen Z."/>
            <person name="Dunbar C."/>
            <person name="Freedman E."/>
            <person name="Gearin G."/>
            <person name="Gellesch M."/>
            <person name="Goldberg J."/>
            <person name="Griggs A."/>
            <person name="Gujja S."/>
            <person name="Heiman D."/>
            <person name="Howarth C."/>
            <person name="Larson L."/>
            <person name="Lui A."/>
            <person name="MacDonald P.J.P."/>
            <person name="Mehta T."/>
            <person name="Montmayeur A."/>
            <person name="Murphy C."/>
            <person name="Neiman D."/>
            <person name="Pearson M."/>
            <person name="Priest M."/>
            <person name="Roberts A."/>
            <person name="Saif S."/>
            <person name="Shea T."/>
            <person name="Shenoy N."/>
            <person name="Sisk P."/>
            <person name="Stolte C."/>
            <person name="Sykes S."/>
            <person name="Yandava C."/>
            <person name="Wortman J."/>
            <person name="Nusbaum C."/>
            <person name="Birren B."/>
        </authorList>
    </citation>
    <scope>NUCLEOTIDE SEQUENCE</scope>
    <source>
        <strain evidence="3">R3-111a-1</strain>
    </source>
</reference>
<organism evidence="3">
    <name type="scientific">Gaeumannomyces tritici (strain R3-111a-1)</name>
    <name type="common">Wheat and barley take-all root rot fungus</name>
    <name type="synonym">Gaeumannomyces graminis var. tritici</name>
    <dbReference type="NCBI Taxonomy" id="644352"/>
    <lineage>
        <taxon>Eukaryota</taxon>
        <taxon>Fungi</taxon>
        <taxon>Dikarya</taxon>
        <taxon>Ascomycota</taxon>
        <taxon>Pezizomycotina</taxon>
        <taxon>Sordariomycetes</taxon>
        <taxon>Sordariomycetidae</taxon>
        <taxon>Magnaporthales</taxon>
        <taxon>Magnaporthaceae</taxon>
        <taxon>Gaeumannomyces</taxon>
    </lineage>
</organism>
<accession>J3NXG4</accession>
<evidence type="ECO:0000256" key="2">
    <source>
        <dbReference type="SAM" id="MobiDB-lite"/>
    </source>
</evidence>
<dbReference type="GO" id="GO:0043161">
    <property type="term" value="P:proteasome-mediated ubiquitin-dependent protein catabolic process"/>
    <property type="evidence" value="ECO:0007669"/>
    <property type="project" value="TreeGrafter"/>
</dbReference>
<evidence type="ECO:0008006" key="6">
    <source>
        <dbReference type="Google" id="ProtNLM"/>
    </source>
</evidence>
<dbReference type="GO" id="GO:0045721">
    <property type="term" value="P:negative regulation of gluconeogenesis"/>
    <property type="evidence" value="ECO:0007669"/>
    <property type="project" value="TreeGrafter"/>
</dbReference>
<proteinExistence type="inferred from homology"/>
<feature type="compositionally biased region" description="Pro residues" evidence="2">
    <location>
        <begin position="30"/>
        <end position="44"/>
    </location>
</feature>
<sequence length="397" mass="43984">MPTPSSSHTPDPRPHPFASTCPDDQQDTQPPSPSSWHPLPPPPYSNSTSQIIVGLPVSTGLLAAESPESLESPQSPESRPTSSSDVDGPSSSLGREETAETSMTTEEDDDALKAAEQLQEDMARLDGAVDGEVAISGSGALSHQDGVLVSRSYGSSSRRRRAADAPGSLRGRRKAQDEVGEDDYMLVDWEYDTSVAGHVFSQLRIIPTTPSSYLRPGSKFYGTQQSERQVYDVQVEIKHVDLRESFLCGYLRIQGLTEDHPTLTTYFEGEIIGSKYSFITKNESWGANDKTDLTHWSKFAAFQPLAKAVKKGGAGAVIKDVAQREHIFMRWKEHFLVPDHRVRTINGASFEGFYYICFNQIRGDVTGIYFHSKSEKFQQLELKHVEDRGCYGALEFR</sequence>
<dbReference type="AlphaFoldDB" id="J3NXG4"/>
<evidence type="ECO:0000313" key="3">
    <source>
        <dbReference type="EMBL" id="EJT76046.1"/>
    </source>
</evidence>
<dbReference type="VEuPathDB" id="FungiDB:GGTG_05970"/>
<dbReference type="Pfam" id="PF09783">
    <property type="entry name" value="Vac_ImportDeg"/>
    <property type="match status" value="1"/>
</dbReference>
<feature type="region of interest" description="Disordered" evidence="2">
    <location>
        <begin position="1"/>
        <end position="110"/>
    </location>
</feature>
<dbReference type="PANTHER" id="PTHR14534:SF3">
    <property type="entry name" value="GID COMPLEX SUBUNIT 4 HOMOLOG"/>
    <property type="match status" value="1"/>
</dbReference>
<dbReference type="EMBL" id="GL385397">
    <property type="protein sequence ID" value="EJT76046.1"/>
    <property type="molecule type" value="Genomic_DNA"/>
</dbReference>
<dbReference type="eggNOG" id="KOG4635">
    <property type="taxonomic scope" value="Eukaryota"/>
</dbReference>
<dbReference type="GO" id="GO:0007039">
    <property type="term" value="P:protein catabolic process in the vacuole"/>
    <property type="evidence" value="ECO:0007669"/>
    <property type="project" value="TreeGrafter"/>
</dbReference>
<evidence type="ECO:0000313" key="5">
    <source>
        <dbReference type="Proteomes" id="UP000006039"/>
    </source>
</evidence>
<feature type="region of interest" description="Disordered" evidence="2">
    <location>
        <begin position="151"/>
        <end position="177"/>
    </location>
</feature>
<reference evidence="4" key="5">
    <citation type="submission" date="2018-04" db="UniProtKB">
        <authorList>
            <consortium name="EnsemblFungi"/>
        </authorList>
    </citation>
    <scope>IDENTIFICATION</scope>
    <source>
        <strain evidence="4">R3-111a-1</strain>
    </source>
</reference>
<reference evidence="4" key="4">
    <citation type="journal article" date="2015" name="G3 (Bethesda)">
        <title>Genome sequences of three phytopathogenic species of the Magnaporthaceae family of fungi.</title>
        <authorList>
            <person name="Okagaki L.H."/>
            <person name="Nunes C.C."/>
            <person name="Sailsbery J."/>
            <person name="Clay B."/>
            <person name="Brown D."/>
            <person name="John T."/>
            <person name="Oh Y."/>
            <person name="Young N."/>
            <person name="Fitzgerald M."/>
            <person name="Haas B.J."/>
            <person name="Zeng Q."/>
            <person name="Young S."/>
            <person name="Adiconis X."/>
            <person name="Fan L."/>
            <person name="Levin J.Z."/>
            <person name="Mitchell T.K."/>
            <person name="Okubara P.A."/>
            <person name="Farman M.L."/>
            <person name="Kohn L.M."/>
            <person name="Birren B."/>
            <person name="Ma L.-J."/>
            <person name="Dean R.A."/>
        </authorList>
    </citation>
    <scope>NUCLEOTIDE SEQUENCE</scope>
    <source>
        <strain evidence="4">R3-111a-1</strain>
    </source>
</reference>
<evidence type="ECO:0000256" key="1">
    <source>
        <dbReference type="ARBA" id="ARBA00061469"/>
    </source>
</evidence>
<feature type="compositionally biased region" description="Low complexity" evidence="2">
    <location>
        <begin position="65"/>
        <end position="92"/>
    </location>
</feature>
<gene>
    <name evidence="4" type="primary">20346428</name>
    <name evidence="3" type="ORF">GGTG_05970</name>
</gene>
<evidence type="ECO:0000313" key="4">
    <source>
        <dbReference type="EnsemblFungi" id="EJT76046"/>
    </source>
</evidence>
<dbReference type="GO" id="GO:0006623">
    <property type="term" value="P:protein targeting to vacuole"/>
    <property type="evidence" value="ECO:0007669"/>
    <property type="project" value="TreeGrafter"/>
</dbReference>
<dbReference type="GO" id="GO:0034657">
    <property type="term" value="C:GID complex"/>
    <property type="evidence" value="ECO:0007669"/>
    <property type="project" value="TreeGrafter"/>
</dbReference>
<reference evidence="5" key="1">
    <citation type="submission" date="2010-07" db="EMBL/GenBank/DDBJ databases">
        <title>The genome sequence of Gaeumannomyces graminis var. tritici strain R3-111a-1.</title>
        <authorList>
            <consortium name="The Broad Institute Genome Sequencing Platform"/>
            <person name="Ma L.-J."/>
            <person name="Dead R."/>
            <person name="Young S."/>
            <person name="Zeng Q."/>
            <person name="Koehrsen M."/>
            <person name="Alvarado L."/>
            <person name="Berlin A."/>
            <person name="Chapman S.B."/>
            <person name="Chen Z."/>
            <person name="Freedman E."/>
            <person name="Gellesch M."/>
            <person name="Goldberg J."/>
            <person name="Griggs A."/>
            <person name="Gujja S."/>
            <person name="Heilman E.R."/>
            <person name="Heiman D."/>
            <person name="Hepburn T."/>
            <person name="Howarth C."/>
            <person name="Jen D."/>
            <person name="Larson L."/>
            <person name="Mehta T."/>
            <person name="Neiman D."/>
            <person name="Pearson M."/>
            <person name="Roberts A."/>
            <person name="Saif S."/>
            <person name="Shea T."/>
            <person name="Shenoy N."/>
            <person name="Sisk P."/>
            <person name="Stolte C."/>
            <person name="Sykes S."/>
            <person name="Walk T."/>
            <person name="White J."/>
            <person name="Yandava C."/>
            <person name="Haas B."/>
            <person name="Nusbaum C."/>
            <person name="Birren B."/>
        </authorList>
    </citation>
    <scope>NUCLEOTIDE SEQUENCE [LARGE SCALE GENOMIC DNA]</scope>
    <source>
        <strain evidence="5">R3-111a-1</strain>
    </source>
</reference>
<keyword evidence="5" id="KW-1185">Reference proteome</keyword>
<dbReference type="HOGENOM" id="CLU_028759_0_1_1"/>
<dbReference type="RefSeq" id="XP_009222046.1">
    <property type="nucleotide sequence ID" value="XM_009223782.1"/>
</dbReference>
<dbReference type="OrthoDB" id="62at2759"/>
<dbReference type="GeneID" id="20346428"/>
<protein>
    <recommendedName>
        <fullName evidence="6">Vesicle-mediated transporter Vid24</fullName>
    </recommendedName>
</protein>
<reference evidence="3" key="2">
    <citation type="submission" date="2010-07" db="EMBL/GenBank/DDBJ databases">
        <authorList>
            <consortium name="The Broad Institute Genome Sequencing Platform"/>
            <consortium name="Broad Institute Genome Sequencing Center for Infectious Disease"/>
            <person name="Ma L.-J."/>
            <person name="Dead R."/>
            <person name="Young S."/>
            <person name="Zeng Q."/>
            <person name="Koehrsen M."/>
            <person name="Alvarado L."/>
            <person name="Berlin A."/>
            <person name="Chapman S.B."/>
            <person name="Chen Z."/>
            <person name="Freedman E."/>
            <person name="Gellesch M."/>
            <person name="Goldberg J."/>
            <person name="Griggs A."/>
            <person name="Gujja S."/>
            <person name="Heilman E.R."/>
            <person name="Heiman D."/>
            <person name="Hepburn T."/>
            <person name="Howarth C."/>
            <person name="Jen D."/>
            <person name="Larson L."/>
            <person name="Mehta T."/>
            <person name="Neiman D."/>
            <person name="Pearson M."/>
            <person name="Roberts A."/>
            <person name="Saif S."/>
            <person name="Shea T."/>
            <person name="Shenoy N."/>
            <person name="Sisk P."/>
            <person name="Stolte C."/>
            <person name="Sykes S."/>
            <person name="Walk T."/>
            <person name="White J."/>
            <person name="Yandava C."/>
            <person name="Haas B."/>
            <person name="Nusbaum C."/>
            <person name="Birren B."/>
        </authorList>
    </citation>
    <scope>NUCLEOTIDE SEQUENCE</scope>
    <source>
        <strain evidence="3">R3-111a-1</strain>
    </source>
</reference>
<dbReference type="PANTHER" id="PTHR14534">
    <property type="entry name" value="VACUOLAR IMPORT AND DEGRADATION PROTEIN 24"/>
    <property type="match status" value="1"/>
</dbReference>
<dbReference type="InterPro" id="IPR018618">
    <property type="entry name" value="GID4/10-like"/>
</dbReference>
<dbReference type="Proteomes" id="UP000006039">
    <property type="component" value="Unassembled WGS sequence"/>
</dbReference>
<dbReference type="STRING" id="644352.J3NXG4"/>
<comment type="similarity">
    <text evidence="1">Belongs to the GID4/VID24 family.</text>
</comment>